<comment type="caution">
    <text evidence="2">The sequence shown here is derived from an EMBL/GenBank/DDBJ whole genome shotgun (WGS) entry which is preliminary data.</text>
</comment>
<dbReference type="SUPFAM" id="SSF51735">
    <property type="entry name" value="NAD(P)-binding Rossmann-fold domains"/>
    <property type="match status" value="1"/>
</dbReference>
<accession>A0A9J5YKS2</accession>
<dbReference type="AlphaFoldDB" id="A0A9J5YKS2"/>
<dbReference type="InterPro" id="IPR045011">
    <property type="entry name" value="TYRAAT1/2"/>
</dbReference>
<dbReference type="InterPro" id="IPR059064">
    <property type="entry name" value="TYRAAT2_C"/>
</dbReference>
<protein>
    <recommendedName>
        <fullName evidence="1">TYRAAT2-like C-terminal domain-containing protein</fullName>
    </recommendedName>
</protein>
<keyword evidence="3" id="KW-1185">Reference proteome</keyword>
<dbReference type="OrthoDB" id="763796at2759"/>
<dbReference type="GO" id="GO:0006571">
    <property type="term" value="P:tyrosine biosynthetic process"/>
    <property type="evidence" value="ECO:0007669"/>
    <property type="project" value="InterPro"/>
</dbReference>
<evidence type="ECO:0000259" key="1">
    <source>
        <dbReference type="Pfam" id="PF26213"/>
    </source>
</evidence>
<organism evidence="2 3">
    <name type="scientific">Solanum commersonii</name>
    <name type="common">Commerson's wild potato</name>
    <name type="synonym">Commerson's nightshade</name>
    <dbReference type="NCBI Taxonomy" id="4109"/>
    <lineage>
        <taxon>Eukaryota</taxon>
        <taxon>Viridiplantae</taxon>
        <taxon>Streptophyta</taxon>
        <taxon>Embryophyta</taxon>
        <taxon>Tracheophyta</taxon>
        <taxon>Spermatophyta</taxon>
        <taxon>Magnoliopsida</taxon>
        <taxon>eudicotyledons</taxon>
        <taxon>Gunneridae</taxon>
        <taxon>Pentapetalae</taxon>
        <taxon>asterids</taxon>
        <taxon>lamiids</taxon>
        <taxon>Solanales</taxon>
        <taxon>Solanaceae</taxon>
        <taxon>Solanoideae</taxon>
        <taxon>Solaneae</taxon>
        <taxon>Solanum</taxon>
    </lineage>
</organism>
<gene>
    <name evidence="2" type="ORF">H5410_032733</name>
</gene>
<dbReference type="PANTHER" id="PTHR43207:SF4">
    <property type="entry name" value="AROGENATE DEHYDROGENASE 2, CHLOROPLASTIC"/>
    <property type="match status" value="1"/>
</dbReference>
<dbReference type="InterPro" id="IPR036291">
    <property type="entry name" value="NAD(P)-bd_dom_sf"/>
</dbReference>
<feature type="domain" description="TYRAAT2-like C-terminal" evidence="1">
    <location>
        <begin position="145"/>
        <end position="196"/>
    </location>
</feature>
<proteinExistence type="predicted"/>
<dbReference type="Proteomes" id="UP000824120">
    <property type="component" value="Chromosome 6"/>
</dbReference>
<evidence type="ECO:0000313" key="3">
    <source>
        <dbReference type="Proteomes" id="UP000824120"/>
    </source>
</evidence>
<dbReference type="EMBL" id="JACXVP010000006">
    <property type="protein sequence ID" value="KAG5601363.1"/>
    <property type="molecule type" value="Genomic_DNA"/>
</dbReference>
<sequence length="211" mass="23539">MYIYWATPPAIQVVGLNSHLTNPPAAAAATSPSKIIHLSIKAIDVAQPYDYEDQINMLSQRNTLFVDVLSVKEFPKNISLQVLPIHFDILCTHPMFGPESGRSRTTSVDKFLDIFEKEGCVYDKLAADSQFITHTMGRVLTSPTPPINTKGYENLVENAASDSFDLYSGMFMYDKNAMEELERLDLALKELFGHLHDLTAPSLDALKSQNN</sequence>
<dbReference type="Pfam" id="PF26213">
    <property type="entry name" value="TYRAAT1_C"/>
    <property type="match status" value="1"/>
</dbReference>
<reference evidence="2 3" key="1">
    <citation type="submission" date="2020-09" db="EMBL/GenBank/DDBJ databases">
        <title>De no assembly of potato wild relative species, Solanum commersonii.</title>
        <authorList>
            <person name="Cho K."/>
        </authorList>
    </citation>
    <scope>NUCLEOTIDE SEQUENCE [LARGE SCALE GENOMIC DNA]</scope>
    <source>
        <strain evidence="2">LZ3.2</strain>
        <tissue evidence="2">Leaf</tissue>
    </source>
</reference>
<name>A0A9J5YKS2_SOLCO</name>
<dbReference type="Gene3D" id="3.40.50.720">
    <property type="entry name" value="NAD(P)-binding Rossmann-like Domain"/>
    <property type="match status" value="1"/>
</dbReference>
<dbReference type="GO" id="GO:0033730">
    <property type="term" value="F:arogenate dehydrogenase (NADP+) activity"/>
    <property type="evidence" value="ECO:0007669"/>
    <property type="project" value="InterPro"/>
</dbReference>
<dbReference type="PANTHER" id="PTHR43207">
    <property type="entry name" value="AROGENATE DEHYDROGENASE-RELATED"/>
    <property type="match status" value="1"/>
</dbReference>
<evidence type="ECO:0000313" key="2">
    <source>
        <dbReference type="EMBL" id="KAG5601363.1"/>
    </source>
</evidence>